<comment type="caution">
    <text evidence="1">The sequence shown here is derived from an EMBL/GenBank/DDBJ whole genome shotgun (WGS) entry which is preliminary data.</text>
</comment>
<organism evidence="1 2">
    <name type="scientific">Pristionchus mayeri</name>
    <dbReference type="NCBI Taxonomy" id="1317129"/>
    <lineage>
        <taxon>Eukaryota</taxon>
        <taxon>Metazoa</taxon>
        <taxon>Ecdysozoa</taxon>
        <taxon>Nematoda</taxon>
        <taxon>Chromadorea</taxon>
        <taxon>Rhabditida</taxon>
        <taxon>Rhabditina</taxon>
        <taxon>Diplogasteromorpha</taxon>
        <taxon>Diplogasteroidea</taxon>
        <taxon>Neodiplogasteridae</taxon>
        <taxon>Pristionchus</taxon>
    </lineage>
</organism>
<evidence type="ECO:0000313" key="2">
    <source>
        <dbReference type="Proteomes" id="UP001328107"/>
    </source>
</evidence>
<evidence type="ECO:0000313" key="1">
    <source>
        <dbReference type="EMBL" id="GMR62878.1"/>
    </source>
</evidence>
<proteinExistence type="predicted"/>
<dbReference type="EMBL" id="BTRK01000006">
    <property type="protein sequence ID" value="GMR62878.1"/>
    <property type="molecule type" value="Genomic_DNA"/>
</dbReference>
<sequence length="109" mass="12241">GQFETSLSAYASLTMYSLIVRVETLVPALLKRLRHSIDGEWEFGVTGRITAADLQAVIAPDMILTKTRRNEDRISIKASNRQVVINISQGQHGLSFCARWRCDADNFET</sequence>
<feature type="non-terminal residue" evidence="1">
    <location>
        <position position="1"/>
    </location>
</feature>
<accession>A0AAN5IDZ7</accession>
<gene>
    <name evidence="1" type="ORF">PMAYCL1PPCAC_33073</name>
</gene>
<dbReference type="Proteomes" id="UP001328107">
    <property type="component" value="Unassembled WGS sequence"/>
</dbReference>
<keyword evidence="2" id="KW-1185">Reference proteome</keyword>
<reference evidence="2" key="1">
    <citation type="submission" date="2022-10" db="EMBL/GenBank/DDBJ databases">
        <title>Genome assembly of Pristionchus species.</title>
        <authorList>
            <person name="Yoshida K."/>
            <person name="Sommer R.J."/>
        </authorList>
    </citation>
    <scope>NUCLEOTIDE SEQUENCE [LARGE SCALE GENOMIC DNA]</scope>
    <source>
        <strain evidence="2">RS5460</strain>
    </source>
</reference>
<dbReference type="AlphaFoldDB" id="A0AAN5IDZ7"/>
<name>A0AAN5IDZ7_9BILA</name>
<protein>
    <submittedName>
        <fullName evidence="1">Uncharacterized protein</fullName>
    </submittedName>
</protein>